<dbReference type="OrthoDB" id="8776491at2"/>
<reference evidence="4 7" key="2">
    <citation type="submission" date="2018-06" db="EMBL/GenBank/DDBJ databases">
        <title>ACT-28, a chromosomally-encoded AmpC with carbapenemase activity from Enterobacter kobei.</title>
        <authorList>
            <person name="Jousset A.B."/>
            <person name="Oueslati S."/>
            <person name="Bernabeu S."/>
            <person name="Takissian J."/>
            <person name="Creton E."/>
            <person name="Vogel A."/>
            <person name="Cotellon G."/>
            <person name="Bonnin R.A."/>
            <person name="Dortet L."/>
            <person name="Naas T."/>
        </authorList>
    </citation>
    <scope>NUCLEOTIDE SEQUENCE [LARGE SCALE GENOMIC DNA]</scope>
    <source>
        <strain evidence="4 7">149H6</strain>
    </source>
</reference>
<reference evidence="3 6" key="1">
    <citation type="journal article" date="2017" name="J. Antimicrob. Chemother.">
        <title>Characterization of the population structure, drug resistance mechanisms and plasmids of the community-associated Enterobacter cloacae complex in China.</title>
        <authorList>
            <person name="Zhou K."/>
            <person name="Yu W."/>
            <person name="Cao X."/>
            <person name="Shen P."/>
            <person name="Lu H."/>
            <person name="Luo Q."/>
            <person name="Rossen J.W.A."/>
            <person name="Xiao Y."/>
        </authorList>
    </citation>
    <scope>NUCLEOTIDE SEQUENCE [LARGE SCALE GENOMIC DNA]</scope>
    <source>
        <strain evidence="3">ECC1097</strain>
    </source>
</reference>
<dbReference type="CDD" id="cd07247">
    <property type="entry name" value="SgaA_N_like"/>
    <property type="match status" value="1"/>
</dbReference>
<dbReference type="InterPro" id="IPR029068">
    <property type="entry name" value="Glyas_Bleomycin-R_OHBP_Dase"/>
</dbReference>
<dbReference type="PANTHER" id="PTHR33993:SF2">
    <property type="entry name" value="VOC DOMAIN-CONTAINING PROTEIN"/>
    <property type="match status" value="1"/>
</dbReference>
<evidence type="ECO:0000313" key="7">
    <source>
        <dbReference type="Proteomes" id="UP000250603"/>
    </source>
</evidence>
<reference evidence="5" key="4">
    <citation type="submission" date="2022-04" db="EMBL/GenBank/DDBJ databases">
        <title>Co-occurrence of mcr-9 and blaNDM-1 in multidrug-resistant Enterobacter kobei strain isolated from an infant with urinary infection.</title>
        <authorList>
            <person name="Zeng H."/>
        </authorList>
    </citation>
    <scope>NUCLEOTIDE SEQUENCE</scope>
    <source>
        <strain evidence="5">EC1382</strain>
    </source>
</reference>
<dbReference type="Pfam" id="PF00903">
    <property type="entry name" value="Glyoxalase"/>
    <property type="match status" value="1"/>
</dbReference>
<gene>
    <name evidence="3" type="ORF">B9Q37_06245</name>
    <name evidence="4" type="ORF">DP181_08890</name>
    <name evidence="2" type="ORF">H9R40_20385</name>
    <name evidence="5" type="ORF">M2B19_04650</name>
</gene>
<dbReference type="RefSeq" id="WP_014882753.1">
    <property type="nucleotide sequence ID" value="NC_018405.1"/>
</dbReference>
<feature type="domain" description="VOC" evidence="1">
    <location>
        <begin position="4"/>
        <end position="120"/>
    </location>
</feature>
<sequence length="121" mass="13170">MKSVINWFEIPVVDMDRAIKFYEPVMQVQLRREKMDMAELAVFPHDDPATGGALAKFEGVSPSQQGAIIYLHTDNLTATLDRIASAGGECVFGPLELPDGIGTIALFIDSEGNRVGLHQPA</sequence>
<accession>A0A0H0CPM8</accession>
<dbReference type="InterPro" id="IPR037523">
    <property type="entry name" value="VOC_core"/>
</dbReference>
<name>A0A2J0PKS5_9ENTR</name>
<dbReference type="EMBL" id="NEEU01000003">
    <property type="protein sequence ID" value="PJD75187.1"/>
    <property type="molecule type" value="Genomic_DNA"/>
</dbReference>
<dbReference type="PROSITE" id="PS51819">
    <property type="entry name" value="VOC"/>
    <property type="match status" value="1"/>
</dbReference>
<evidence type="ECO:0000313" key="5">
    <source>
        <dbReference type="EMBL" id="WMT66876.1"/>
    </source>
</evidence>
<reference evidence="2" key="3">
    <citation type="submission" date="2020-08" db="EMBL/GenBank/DDBJ databases">
        <title>Distribution of Beta-Lactamase Producing Gram-Negative Bacterial Isolates in Isabela River of Santo Domingo, Dominican Republic.</title>
        <authorList>
            <person name="Calderon V."/>
            <person name="Del Rosario C."/>
            <person name="Duarte A."/>
            <person name="Bonnelly R."/>
            <person name="Barauna R."/>
            <person name="Ramos R.T."/>
            <person name="Perdomo O.P."/>
            <person name="Rodriguez De Francisco L.E."/>
            <person name="Franco De Los Santos E.F."/>
        </authorList>
    </citation>
    <scope>NUCLEOTIDE SEQUENCE</scope>
    <source>
        <strain evidence="2">INTEC_BI4_1.1</strain>
    </source>
</reference>
<dbReference type="Gene3D" id="3.10.180.10">
    <property type="entry name" value="2,3-Dihydroxybiphenyl 1,2-Dioxygenase, domain 1"/>
    <property type="match status" value="1"/>
</dbReference>
<dbReference type="PANTHER" id="PTHR33993">
    <property type="entry name" value="GLYOXALASE-RELATED"/>
    <property type="match status" value="1"/>
</dbReference>
<protein>
    <submittedName>
        <fullName evidence="3">Glyoxalase</fullName>
    </submittedName>
    <submittedName>
        <fullName evidence="2">VOC family protein</fullName>
    </submittedName>
</protein>
<dbReference type="Proteomes" id="UP001228563">
    <property type="component" value="Chromosome"/>
</dbReference>
<dbReference type="EMBL" id="CP096849">
    <property type="protein sequence ID" value="WMT66876.1"/>
    <property type="molecule type" value="Genomic_DNA"/>
</dbReference>
<dbReference type="EMBL" id="JACSEP010000111">
    <property type="protein sequence ID" value="MBC6325500.1"/>
    <property type="molecule type" value="Genomic_DNA"/>
</dbReference>
<dbReference type="InterPro" id="IPR052164">
    <property type="entry name" value="Anthracycline_SecMetBiosynth"/>
</dbReference>
<evidence type="ECO:0000313" key="3">
    <source>
        <dbReference type="EMBL" id="PJD75187.1"/>
    </source>
</evidence>
<dbReference type="AlphaFoldDB" id="A0A2J0PKS5"/>
<keyword evidence="7" id="KW-1185">Reference proteome</keyword>
<dbReference type="KEGG" id="ekb:BFV64_04810"/>
<evidence type="ECO:0000313" key="2">
    <source>
        <dbReference type="EMBL" id="MBC6325500.1"/>
    </source>
</evidence>
<dbReference type="SUPFAM" id="SSF54593">
    <property type="entry name" value="Glyoxalase/Bleomycin resistance protein/Dihydroxybiphenyl dioxygenase"/>
    <property type="match status" value="1"/>
</dbReference>
<dbReference type="Proteomes" id="UP000613022">
    <property type="component" value="Unassembled WGS sequence"/>
</dbReference>
<dbReference type="InterPro" id="IPR004360">
    <property type="entry name" value="Glyas_Fos-R_dOase_dom"/>
</dbReference>
<dbReference type="STRING" id="208224.BH713_04720"/>
<evidence type="ECO:0000313" key="6">
    <source>
        <dbReference type="Proteomes" id="UP000230495"/>
    </source>
</evidence>
<evidence type="ECO:0000259" key="1">
    <source>
        <dbReference type="PROSITE" id="PS51819"/>
    </source>
</evidence>
<evidence type="ECO:0000313" key="4">
    <source>
        <dbReference type="EMBL" id="RAY27313.1"/>
    </source>
</evidence>
<accession>A0A0F0XTR4</accession>
<accession>A0A181CUT8</accession>
<dbReference type="GeneID" id="93154058"/>
<organism evidence="3">
    <name type="scientific">Enterobacter kobei</name>
    <dbReference type="NCBI Taxonomy" id="208224"/>
    <lineage>
        <taxon>Bacteria</taxon>
        <taxon>Pseudomonadati</taxon>
        <taxon>Pseudomonadota</taxon>
        <taxon>Gammaproteobacteria</taxon>
        <taxon>Enterobacterales</taxon>
        <taxon>Enterobacteriaceae</taxon>
        <taxon>Enterobacter</taxon>
        <taxon>Enterobacter cloacae complex</taxon>
    </lineage>
</organism>
<dbReference type="Proteomes" id="UP000250603">
    <property type="component" value="Unassembled WGS sequence"/>
</dbReference>
<dbReference type="EMBL" id="QMCK01000027">
    <property type="protein sequence ID" value="RAY27313.1"/>
    <property type="molecule type" value="Genomic_DNA"/>
</dbReference>
<proteinExistence type="predicted"/>
<accession>A0A2J0PKS5</accession>
<dbReference type="KEGG" id="eno:ECENHK_05005"/>
<dbReference type="Proteomes" id="UP000230495">
    <property type="component" value="Unassembled WGS sequence"/>
</dbReference>